<dbReference type="PANTHER" id="PTHR43085">
    <property type="entry name" value="HEXOKINASE FAMILY MEMBER"/>
    <property type="match status" value="1"/>
</dbReference>
<dbReference type="Gene3D" id="6.10.140.490">
    <property type="match status" value="1"/>
</dbReference>
<dbReference type="SUPFAM" id="SSF53613">
    <property type="entry name" value="Ribokinase-like"/>
    <property type="match status" value="1"/>
</dbReference>
<dbReference type="InterPro" id="IPR050306">
    <property type="entry name" value="PfkB_Carbo_kinase"/>
</dbReference>
<sequence>MKIIFLGEILIDLISKENLKDTVSFTKKMGGSPLNIAINLSQLGIRSSIISRIGNDPFGKFIMENLKKYNINTDHIQVDEFHNTTVVFVSKSKGTPDFFIIRGADKFYEIPKINFDNAKFLHLSCWTITHEENFTKTIKLIEQAKNCGVKIGFDPNCRQKIFCSHKIDLDKIFEILKNTFIIKPSLDDAREIFGPLPKESYIELLHKFGIKYVILTLGKDGALVSDGTKIEHIPSKATKVIDSTGAGDAFWAGIYFGLLNNWPIFKAAKFGSILSSIVLKNVGAISNLTEAKNYIKELENENN</sequence>
<dbReference type="InterPro" id="IPR011611">
    <property type="entry name" value="PfkB_dom"/>
</dbReference>
<keyword evidence="2" id="KW-0808">Transferase</keyword>
<evidence type="ECO:0000256" key="3">
    <source>
        <dbReference type="ARBA" id="ARBA00022741"/>
    </source>
</evidence>
<dbReference type="Proteomes" id="UP000242592">
    <property type="component" value="Unassembled WGS sequence"/>
</dbReference>
<reference evidence="8" key="1">
    <citation type="submission" date="2016-11" db="EMBL/GenBank/DDBJ databases">
        <authorList>
            <person name="Varghese N."/>
            <person name="Submissions S."/>
        </authorList>
    </citation>
    <scope>NUCLEOTIDE SEQUENCE [LARGE SCALE GENOMIC DNA]</scope>
    <source>
        <strain evidence="8">DSM 15807</strain>
    </source>
</reference>
<organism evidence="7 8">
    <name type="scientific">Thermosipho atlanticus DSM 15807</name>
    <dbReference type="NCBI Taxonomy" id="1123380"/>
    <lineage>
        <taxon>Bacteria</taxon>
        <taxon>Thermotogati</taxon>
        <taxon>Thermotogota</taxon>
        <taxon>Thermotogae</taxon>
        <taxon>Thermotogales</taxon>
        <taxon>Fervidobacteriaceae</taxon>
        <taxon>Thermosipho</taxon>
    </lineage>
</organism>
<keyword evidence="5" id="KW-0067">ATP-binding</keyword>
<dbReference type="PROSITE" id="PS00583">
    <property type="entry name" value="PFKB_KINASES_1"/>
    <property type="match status" value="1"/>
</dbReference>
<feature type="domain" description="Carbohydrate kinase PfkB" evidence="6">
    <location>
        <begin position="2"/>
        <end position="288"/>
    </location>
</feature>
<dbReference type="OrthoDB" id="9813569at2"/>
<evidence type="ECO:0000256" key="1">
    <source>
        <dbReference type="ARBA" id="ARBA00010688"/>
    </source>
</evidence>
<dbReference type="CDD" id="cd01167">
    <property type="entry name" value="bac_FRK"/>
    <property type="match status" value="1"/>
</dbReference>
<dbReference type="RefSeq" id="WP_073070825.1">
    <property type="nucleotide sequence ID" value="NZ_FQXN01000001.1"/>
</dbReference>
<proteinExistence type="inferred from homology"/>
<keyword evidence="3" id="KW-0547">Nucleotide-binding</keyword>
<gene>
    <name evidence="7" type="ORF">SAMN02745199_0040</name>
</gene>
<evidence type="ECO:0000313" key="8">
    <source>
        <dbReference type="Proteomes" id="UP000242592"/>
    </source>
</evidence>
<evidence type="ECO:0000313" key="7">
    <source>
        <dbReference type="EMBL" id="SHH15472.1"/>
    </source>
</evidence>
<evidence type="ECO:0000256" key="4">
    <source>
        <dbReference type="ARBA" id="ARBA00022777"/>
    </source>
</evidence>
<dbReference type="Gene3D" id="3.40.1620.20">
    <property type="match status" value="1"/>
</dbReference>
<evidence type="ECO:0000256" key="2">
    <source>
        <dbReference type="ARBA" id="ARBA00022679"/>
    </source>
</evidence>
<keyword evidence="4 7" id="KW-0418">Kinase</keyword>
<dbReference type="GO" id="GO:0005524">
    <property type="term" value="F:ATP binding"/>
    <property type="evidence" value="ECO:0007669"/>
    <property type="project" value="UniProtKB-KW"/>
</dbReference>
<evidence type="ECO:0000256" key="5">
    <source>
        <dbReference type="ARBA" id="ARBA00022840"/>
    </source>
</evidence>
<dbReference type="STRING" id="1123380.SAMN02745199_0040"/>
<dbReference type="InterPro" id="IPR029056">
    <property type="entry name" value="Ribokinase-like"/>
</dbReference>
<keyword evidence="8" id="KW-1185">Reference proteome</keyword>
<protein>
    <submittedName>
        <fullName evidence="7">Fructokinase</fullName>
    </submittedName>
</protein>
<name>A0A1M5QN38_9BACT</name>
<dbReference type="GO" id="GO:0016301">
    <property type="term" value="F:kinase activity"/>
    <property type="evidence" value="ECO:0007669"/>
    <property type="project" value="UniProtKB-KW"/>
</dbReference>
<dbReference type="Gene3D" id="3.40.1190.30">
    <property type="match status" value="1"/>
</dbReference>
<comment type="similarity">
    <text evidence="1">Belongs to the carbohydrate kinase PfkB family.</text>
</comment>
<dbReference type="PANTHER" id="PTHR43085:SF1">
    <property type="entry name" value="PSEUDOURIDINE KINASE-RELATED"/>
    <property type="match status" value="1"/>
</dbReference>
<dbReference type="EMBL" id="FQXN01000001">
    <property type="protein sequence ID" value="SHH15472.1"/>
    <property type="molecule type" value="Genomic_DNA"/>
</dbReference>
<accession>A0A1M5QN38</accession>
<evidence type="ECO:0000259" key="6">
    <source>
        <dbReference type="Pfam" id="PF00294"/>
    </source>
</evidence>
<dbReference type="AlphaFoldDB" id="A0A1M5QN38"/>
<dbReference type="InterPro" id="IPR002173">
    <property type="entry name" value="Carboh/pur_kinase_PfkB_CS"/>
</dbReference>
<dbReference type="Pfam" id="PF00294">
    <property type="entry name" value="PfkB"/>
    <property type="match status" value="1"/>
</dbReference>